<evidence type="ECO:0008006" key="3">
    <source>
        <dbReference type="Google" id="ProtNLM"/>
    </source>
</evidence>
<name>A0A9D4P6J9_DERFA</name>
<gene>
    <name evidence="2" type="ORF">HUG17_0190</name>
</gene>
<dbReference type="Proteomes" id="UP000828236">
    <property type="component" value="Unassembled WGS sequence"/>
</dbReference>
<feature type="compositionally biased region" description="Low complexity" evidence="1">
    <location>
        <begin position="170"/>
        <end position="184"/>
    </location>
</feature>
<accession>A0A9D4P6J9</accession>
<protein>
    <recommendedName>
        <fullName evidence="3">C2H2-type domain-containing protein</fullName>
    </recommendedName>
</protein>
<sequence>MNNHHHIDDDNNNKTIIDENEIELCGQTTEKISVYHQQQQHNDTVSNNFSLIMQVSPPSSPPPLLIDMKPSHITFEDDDEDEMSIDIDDDDDDNCDNEESMDSEDDFRFIYNDDDGDDDDDDDIHFIGEYGDRMDNFLISRNHQSKHIRSEIDNILEVLDDTQKSCPTNIQPSSPSSSSSIQEISESEKQSERNENDEAITEECQRLIHHHYMHRFCQSLNEQDQTKISDTILQFLHNLLGQDLICFCSQRFSCQNRQEFYQHLISEHGTQCYECTLCPGKFFQSYDDWIEHLKT</sequence>
<feature type="compositionally biased region" description="Basic and acidic residues" evidence="1">
    <location>
        <begin position="186"/>
        <end position="196"/>
    </location>
</feature>
<dbReference type="EMBL" id="SDOV01000001">
    <property type="protein sequence ID" value="KAH7644652.1"/>
    <property type="molecule type" value="Genomic_DNA"/>
</dbReference>
<comment type="caution">
    <text evidence="2">The sequence shown here is derived from an EMBL/GenBank/DDBJ whole genome shotgun (WGS) entry which is preliminary data.</text>
</comment>
<reference evidence="2" key="1">
    <citation type="submission" date="2020-06" db="EMBL/GenBank/DDBJ databases">
        <authorList>
            <person name="Ji K."/>
            <person name="Li J."/>
        </authorList>
    </citation>
    <scope>NUCLEOTIDE SEQUENCE</scope>
    <source>
        <strain evidence="2">JKM2019</strain>
        <tissue evidence="2">Whole body</tissue>
    </source>
</reference>
<reference evidence="2" key="2">
    <citation type="journal article" date="2021" name="World Allergy Organ. J.">
        <title>Chromosome-level assembly of Dermatophagoides farinae genome and transcriptome reveals two novel allergens Der f 37 and Der f 39.</title>
        <authorList>
            <person name="Chen J."/>
            <person name="Cai Z."/>
            <person name="Fan D."/>
            <person name="Hu J."/>
            <person name="Hou Y."/>
            <person name="He Y."/>
            <person name="Zhang Z."/>
            <person name="Zhao Z."/>
            <person name="Gao P."/>
            <person name="Hu W."/>
            <person name="Sun J."/>
            <person name="Li J."/>
            <person name="Ji K."/>
        </authorList>
    </citation>
    <scope>NUCLEOTIDE SEQUENCE</scope>
    <source>
        <strain evidence="2">JKM2019</strain>
    </source>
</reference>
<organism evidence="2">
    <name type="scientific">Dermatophagoides farinae</name>
    <name type="common">American house dust mite</name>
    <dbReference type="NCBI Taxonomy" id="6954"/>
    <lineage>
        <taxon>Eukaryota</taxon>
        <taxon>Metazoa</taxon>
        <taxon>Ecdysozoa</taxon>
        <taxon>Arthropoda</taxon>
        <taxon>Chelicerata</taxon>
        <taxon>Arachnida</taxon>
        <taxon>Acari</taxon>
        <taxon>Acariformes</taxon>
        <taxon>Sarcoptiformes</taxon>
        <taxon>Astigmata</taxon>
        <taxon>Psoroptidia</taxon>
        <taxon>Analgoidea</taxon>
        <taxon>Pyroglyphidae</taxon>
        <taxon>Dermatophagoidinae</taxon>
        <taxon>Dermatophagoides</taxon>
    </lineage>
</organism>
<evidence type="ECO:0000313" key="2">
    <source>
        <dbReference type="EMBL" id="KAH7644652.1"/>
    </source>
</evidence>
<evidence type="ECO:0000256" key="1">
    <source>
        <dbReference type="SAM" id="MobiDB-lite"/>
    </source>
</evidence>
<feature type="region of interest" description="Disordered" evidence="1">
    <location>
        <begin position="164"/>
        <end position="198"/>
    </location>
</feature>
<proteinExistence type="predicted"/>
<dbReference type="AlphaFoldDB" id="A0A9D4P6J9"/>